<gene>
    <name evidence="1" type="ORF">E1181_30650</name>
</gene>
<organism evidence="1 2">
    <name type="scientific">Saccharopolyspora terrae</name>
    <dbReference type="NCBI Taxonomy" id="2530384"/>
    <lineage>
        <taxon>Bacteria</taxon>
        <taxon>Bacillati</taxon>
        <taxon>Actinomycetota</taxon>
        <taxon>Actinomycetes</taxon>
        <taxon>Pseudonocardiales</taxon>
        <taxon>Pseudonocardiaceae</taxon>
        <taxon>Saccharopolyspora</taxon>
    </lineage>
</organism>
<evidence type="ECO:0000313" key="1">
    <source>
        <dbReference type="EMBL" id="TDC98693.1"/>
    </source>
</evidence>
<name>A0A4R4VA46_9PSEU</name>
<dbReference type="EMBL" id="SMKS01000121">
    <property type="protein sequence ID" value="TDC98693.1"/>
    <property type="molecule type" value="Genomic_DNA"/>
</dbReference>
<dbReference type="OrthoDB" id="4929423at2"/>
<evidence type="ECO:0000313" key="2">
    <source>
        <dbReference type="Proteomes" id="UP000295674"/>
    </source>
</evidence>
<keyword evidence="2" id="KW-1185">Reference proteome</keyword>
<protein>
    <submittedName>
        <fullName evidence="1">Uncharacterized protein</fullName>
    </submittedName>
</protein>
<dbReference type="Proteomes" id="UP000295674">
    <property type="component" value="Unassembled WGS sequence"/>
</dbReference>
<reference evidence="1 2" key="1">
    <citation type="submission" date="2019-03" db="EMBL/GenBank/DDBJ databases">
        <title>Draft genome sequences of novel Actinobacteria.</title>
        <authorList>
            <person name="Sahin N."/>
            <person name="Ay H."/>
            <person name="Saygin H."/>
        </authorList>
    </citation>
    <scope>NUCLEOTIDE SEQUENCE [LARGE SCALE GENOMIC DNA]</scope>
    <source>
        <strain evidence="1 2">16K309</strain>
    </source>
</reference>
<comment type="caution">
    <text evidence="1">The sequence shown here is derived from an EMBL/GenBank/DDBJ whole genome shotgun (WGS) entry which is preliminary data.</text>
</comment>
<sequence length="357" mass="38566">MDYAVTAELAPPAEVVELDPLQQEGVAAVLDRHLAMVEGVSGPEESEIDVLDYRITVHPAGVSVLLALDAPSLQAAEEGAASVLDELIVETELLIGWSVAESAVRITEDEFNERLAAADDVDADDALQAAIEEAMESSGEPAMDTGHWKRRLTELAPRLRAFDTGVFGVEGEHAALAAGALVHAVRVVTDEIFYDELALAVNNATVSDAVGLLVLEELPPCYDKRYDAFFARAFVLASAAVAVRLTEPVWTSPRSVAEALALRLVINEARVVLEAAELMSWDDSEPVFENFADAAFGGLEHHELYEIDVPLAGDAEPEVVERAAKLEAELHTQGLAFDQWFLPRDGAMDFHPYLDAP</sequence>
<proteinExistence type="predicted"/>
<accession>A0A4R4VA46</accession>
<dbReference type="AlphaFoldDB" id="A0A4R4VA46"/>